<gene>
    <name evidence="1" type="ORF">ACFOND_09230</name>
</gene>
<organism evidence="1 2">
    <name type="scientific">Reinekea marina</name>
    <dbReference type="NCBI Taxonomy" id="1310421"/>
    <lineage>
        <taxon>Bacteria</taxon>
        <taxon>Pseudomonadati</taxon>
        <taxon>Pseudomonadota</taxon>
        <taxon>Gammaproteobacteria</taxon>
        <taxon>Oceanospirillales</taxon>
        <taxon>Saccharospirillaceae</taxon>
        <taxon>Reinekea</taxon>
    </lineage>
</organism>
<keyword evidence="2" id="KW-1185">Reference proteome</keyword>
<comment type="caution">
    <text evidence="1">The sequence shown here is derived from an EMBL/GenBank/DDBJ whole genome shotgun (WGS) entry which is preliminary data.</text>
</comment>
<evidence type="ECO:0000313" key="1">
    <source>
        <dbReference type="EMBL" id="MFC3701819.1"/>
    </source>
</evidence>
<reference evidence="2" key="1">
    <citation type="journal article" date="2019" name="Int. J. Syst. Evol. Microbiol.">
        <title>The Global Catalogue of Microorganisms (GCM) 10K type strain sequencing project: providing services to taxonomists for standard genome sequencing and annotation.</title>
        <authorList>
            <consortium name="The Broad Institute Genomics Platform"/>
            <consortium name="The Broad Institute Genome Sequencing Center for Infectious Disease"/>
            <person name="Wu L."/>
            <person name="Ma J."/>
        </authorList>
    </citation>
    <scope>NUCLEOTIDE SEQUENCE [LARGE SCALE GENOMIC DNA]</scope>
    <source>
        <strain evidence="2">CECT 8288</strain>
    </source>
</reference>
<dbReference type="EMBL" id="JBHRYN010000011">
    <property type="protein sequence ID" value="MFC3701819.1"/>
    <property type="molecule type" value="Genomic_DNA"/>
</dbReference>
<dbReference type="Proteomes" id="UP001595710">
    <property type="component" value="Unassembled WGS sequence"/>
</dbReference>
<name>A0ABV7WSJ0_9GAMM</name>
<protein>
    <submittedName>
        <fullName evidence="1">Uncharacterized protein</fullName>
    </submittedName>
</protein>
<evidence type="ECO:0000313" key="2">
    <source>
        <dbReference type="Proteomes" id="UP001595710"/>
    </source>
</evidence>
<sequence length="899" mass="102528">MLFLCACIPLAGAIDTKPQWRVIHEPMFSLIYEANIHSHAQRVAVQLNYYLNQHLNEMPLTRAMKPIPIVLYTRAHTSNGNVGLMPYRSLWFNKPAPFAQLEWFDALAVHEGRHIVQYNQMSDNLVAKAMSFALGELGSGAFSALFLPAWFFEGDAVVSETLMTEGGRGRTASFDLWYRTDLQERAPYSYERAMLGTGFDRTPRHSPYVLGRYLTAYLRSEYGSDLFDRIINRLATPSGFNLDSALKKETGLTLSKHYQHMVSSLQSYWQHQQSTLDVSRVDLIKGQQGEHWQSFYPINVVDQQVFAVKVDAKLGSSIVVIEEGRDRLIQPLTNRAARSYYGGSKTMSVVAHNHQWCWIEEKPHAKKPFRDTADLYCWSQDEGEQQLSVGERFTYVGSNHHQFLVNRFNEDRSSEFVLLDKKGGLLKVVPLPNYSIAYDIRPVQDGWVYVLSGGESDGVYHIDRELENTTLLKPNSHETLRSPILTEHWLLYSSDVSGIDQVYARSRASDKTYQVATRPYGSYFLHWDKVNQRVVMADYTAQGQQVVAVEFKDLPQAPTHWKPVDAQPRSAPIFMEALEQHLPITEVEITQVTFESEPYSPVRHLWNPHSWKLLFDGDQLSASIFSDDVMDKVNVQLTSGYDDSAEDWFGSINAQYRSDAGPFYRTRIEKMINENDQVESSVSILAQQPIEKYFGVYQSTWQPYIGVERQAFNQGDSLTRLIYGTRYQRIKERAFQAIETPSGFEQSIDGQFYLAEQTINWLSSSKLTMEGFNEKQSVDFALSLQHLNTPQSMLSQPRIFSPIDQLGYSAQMEANYRINLGPVGRSFTPLMYWRNTEVNFSLLSQQVGDSNELAFGLGVAPNVNVLRNTNLKLKPSLSLYFQPNSGAVSLEYQIQLGGF</sequence>
<accession>A0ABV7WSJ0</accession>
<proteinExistence type="predicted"/>